<comment type="caution">
    <text evidence="1">The sequence shown here is derived from an EMBL/GenBank/DDBJ whole genome shotgun (WGS) entry which is preliminary data.</text>
</comment>
<accession>A0ABR9IJ43</accession>
<organism evidence="1 2">
    <name type="scientific">Rhizobium viscosum</name>
    <name type="common">Arthrobacter viscosus</name>
    <dbReference type="NCBI Taxonomy" id="1673"/>
    <lineage>
        <taxon>Bacteria</taxon>
        <taxon>Pseudomonadati</taxon>
        <taxon>Pseudomonadota</taxon>
        <taxon>Alphaproteobacteria</taxon>
        <taxon>Hyphomicrobiales</taxon>
        <taxon>Rhizobiaceae</taxon>
        <taxon>Rhizobium/Agrobacterium group</taxon>
        <taxon>Rhizobium</taxon>
    </lineage>
</organism>
<sequence length="131" mass="15325">MRFFMENPPRHEIGGIDKLFRAKSKRASHQQVQTYSGQGLPTGSACPAIFNHRRTLRRLATQLFDDAYFVDLHASCLNNFLRNCSDEKHRENIHRENRRNECSFVNHPTLLSTEESLNQKARIAKRFLNVR</sequence>
<protein>
    <submittedName>
        <fullName evidence="1">Uncharacterized protein</fullName>
    </submittedName>
</protein>
<reference evidence="1 2" key="1">
    <citation type="submission" date="2020-10" db="EMBL/GenBank/DDBJ databases">
        <title>Sequencing the genomes of 1000 actinobacteria strains.</title>
        <authorList>
            <person name="Klenk H.-P."/>
        </authorList>
    </citation>
    <scope>NUCLEOTIDE SEQUENCE [LARGE SCALE GENOMIC DNA]</scope>
    <source>
        <strain evidence="1 2">DSM 7307</strain>
    </source>
</reference>
<dbReference type="Proteomes" id="UP000620262">
    <property type="component" value="Unassembled WGS sequence"/>
</dbReference>
<dbReference type="RefSeq" id="WP_192730815.1">
    <property type="nucleotide sequence ID" value="NZ_BAAAVL010000003.1"/>
</dbReference>
<name>A0ABR9IJ43_RHIVS</name>
<gene>
    <name evidence="1" type="ORF">H4W29_000381</name>
</gene>
<dbReference type="EMBL" id="JADBEC010000001">
    <property type="protein sequence ID" value="MBE1503200.1"/>
    <property type="molecule type" value="Genomic_DNA"/>
</dbReference>
<evidence type="ECO:0000313" key="2">
    <source>
        <dbReference type="Proteomes" id="UP000620262"/>
    </source>
</evidence>
<proteinExistence type="predicted"/>
<keyword evidence="2" id="KW-1185">Reference proteome</keyword>
<evidence type="ECO:0000313" key="1">
    <source>
        <dbReference type="EMBL" id="MBE1503200.1"/>
    </source>
</evidence>